<reference evidence="3" key="1">
    <citation type="submission" date="2019-01" db="EMBL/GenBank/DDBJ databases">
        <title>Draft genome sequences of three monokaryotic isolates of the white-rot basidiomycete fungus Dichomitus squalens.</title>
        <authorList>
            <consortium name="DOE Joint Genome Institute"/>
            <person name="Lopez S.C."/>
            <person name="Andreopoulos B."/>
            <person name="Pangilinan J."/>
            <person name="Lipzen A."/>
            <person name="Riley R."/>
            <person name="Ahrendt S."/>
            <person name="Ng V."/>
            <person name="Barry K."/>
            <person name="Daum C."/>
            <person name="Grigoriev I.V."/>
            <person name="Hilden K.S."/>
            <person name="Makela M.R."/>
            <person name="de Vries R.P."/>
        </authorList>
    </citation>
    <scope>NUCLEOTIDE SEQUENCE [LARGE SCALE GENOMIC DNA]</scope>
    <source>
        <strain evidence="3">OM18370.1</strain>
    </source>
</reference>
<proteinExistence type="predicted"/>
<keyword evidence="2" id="KW-0812">Transmembrane</keyword>
<keyword evidence="2" id="KW-0472">Membrane</keyword>
<dbReference type="Proteomes" id="UP000292957">
    <property type="component" value="Unassembled WGS sequence"/>
</dbReference>
<evidence type="ECO:0000313" key="3">
    <source>
        <dbReference type="EMBL" id="TBU30293.1"/>
    </source>
</evidence>
<feature type="region of interest" description="Disordered" evidence="1">
    <location>
        <begin position="439"/>
        <end position="463"/>
    </location>
</feature>
<name>A0A4V2K0V4_9APHY</name>
<feature type="region of interest" description="Disordered" evidence="1">
    <location>
        <begin position="88"/>
        <end position="109"/>
    </location>
</feature>
<feature type="compositionally biased region" description="Low complexity" evidence="1">
    <location>
        <begin position="393"/>
        <end position="423"/>
    </location>
</feature>
<sequence length="494" mass="53027">MAPILTTPASSKNTGFWTPAVIVAFVCILCLVLSAVGATAFLIHLRYFRPRIRTRSNSQAQDIRKDVSEDKVQGEYAAHLDANPSAIWSGLMPPTRSRPTSGSRPPEPELPWPVLAVLPALRPKEPIHARLKKTMLWWEKDEVKHEPFTVADVMRAIEEISGHTEGGPQLNPANKMEGASPAFDQAMPEIVVHPCDGTPSFSPAVDDSSPATISASLPTNEMDVSEMSIGAFPLTIPTDGSYSTPETPLITTPLDLPSIAFTKSLQVPVDSMTALNDKEQIAVNVSNFSGQKFVLCAPPPTRFFPVRSKRSNVGPPIGLGFLPPRALGITGSGVLPALEEISEDDETGFSGNPYSAFSSDSSVADFVPALENVITNPVKSVTSGSTHAQVVPSHSTSSSDMSAADASDCASQSSSYSRSTWDSNDPLSERLTRLIRAFATPTPPGGEESNEEAEQAPRDTSVSEDGNFFEWYADLDAWMEIGQGITMQRVACVV</sequence>
<feature type="transmembrane region" description="Helical" evidence="2">
    <location>
        <begin position="20"/>
        <end position="45"/>
    </location>
</feature>
<accession>A0A4V2K0V4</accession>
<protein>
    <submittedName>
        <fullName evidence="3">Uncharacterized protein</fullName>
    </submittedName>
</protein>
<evidence type="ECO:0000256" key="1">
    <source>
        <dbReference type="SAM" id="MobiDB-lite"/>
    </source>
</evidence>
<gene>
    <name evidence="3" type="ORF">BD311DRAFT_805629</name>
</gene>
<feature type="region of interest" description="Disordered" evidence="1">
    <location>
        <begin position="381"/>
        <end position="424"/>
    </location>
</feature>
<dbReference type="EMBL" id="ML143407">
    <property type="protein sequence ID" value="TBU30293.1"/>
    <property type="molecule type" value="Genomic_DNA"/>
</dbReference>
<organism evidence="3">
    <name type="scientific">Dichomitus squalens</name>
    <dbReference type="NCBI Taxonomy" id="114155"/>
    <lineage>
        <taxon>Eukaryota</taxon>
        <taxon>Fungi</taxon>
        <taxon>Dikarya</taxon>
        <taxon>Basidiomycota</taxon>
        <taxon>Agaricomycotina</taxon>
        <taxon>Agaricomycetes</taxon>
        <taxon>Polyporales</taxon>
        <taxon>Polyporaceae</taxon>
        <taxon>Dichomitus</taxon>
    </lineage>
</organism>
<evidence type="ECO:0000256" key="2">
    <source>
        <dbReference type="SAM" id="Phobius"/>
    </source>
</evidence>
<dbReference type="OrthoDB" id="2758348at2759"/>
<dbReference type="AlphaFoldDB" id="A0A4V2K0V4"/>
<keyword evidence="2" id="KW-1133">Transmembrane helix</keyword>